<keyword evidence="3" id="KW-1185">Reference proteome</keyword>
<reference evidence="2 3" key="1">
    <citation type="submission" date="2019-07" db="EMBL/GenBank/DDBJ databases">
        <title>Genome assembly of two rare yeast pathogens: Diutina rugosa and Trichomonascus ciferrii.</title>
        <authorList>
            <person name="Mixao V."/>
            <person name="Saus E."/>
            <person name="Hansen A."/>
            <person name="Lass-Flor C."/>
            <person name="Gabaldon T."/>
        </authorList>
    </citation>
    <scope>NUCLEOTIDE SEQUENCE [LARGE SCALE GENOMIC DNA]</scope>
    <source>
        <strain evidence="2 3">CBS 613</strain>
    </source>
</reference>
<protein>
    <submittedName>
        <fullName evidence="2">Uncharacterized protein</fullName>
    </submittedName>
</protein>
<dbReference type="Proteomes" id="UP000449547">
    <property type="component" value="Unassembled WGS sequence"/>
</dbReference>
<feature type="compositionally biased region" description="Basic and acidic residues" evidence="1">
    <location>
        <begin position="1"/>
        <end position="11"/>
    </location>
</feature>
<gene>
    <name evidence="2" type="ORF">DIURU_004338</name>
</gene>
<evidence type="ECO:0000313" key="3">
    <source>
        <dbReference type="Proteomes" id="UP000449547"/>
    </source>
</evidence>
<feature type="region of interest" description="Disordered" evidence="1">
    <location>
        <begin position="612"/>
        <end position="632"/>
    </location>
</feature>
<feature type="region of interest" description="Disordered" evidence="1">
    <location>
        <begin position="1"/>
        <end position="139"/>
    </location>
</feature>
<feature type="compositionally biased region" description="Polar residues" evidence="1">
    <location>
        <begin position="88"/>
        <end position="98"/>
    </location>
</feature>
<feature type="compositionally biased region" description="Acidic residues" evidence="1">
    <location>
        <begin position="102"/>
        <end position="115"/>
    </location>
</feature>
<sequence>MSRVSRQDTSRKRGRITFNGPSQPKRQRRLRSHDPAKSAPPASFLDGVEVIDLCDSSSPSPESSEDENSSDEASSASPFESRSRDHQQQANDESIASKTDTEDNNDSVEIIEIEDFPSGGEDVSSRAEPSGVDTPQDPAHCELVSTGSDTIVQADDDARDQVSDISSDEYTGSDATEPKVNVMKHAETGLLVCAEGHEPMVVLRQQIGYHLQSKHKGNCSEEFLDKLRKELRKSNITKLPLRVKTRLPGIPVTEAFYCFTCCKVLRARVVHTVNSPTCKGSKRVTVRSQQCFDRGSVILGSIPGEPLDHDHVDSDDSDSETEVQIEKHKETGLFVCAHDHDPVVVLPQNISKHMGHSHKYGCSEELRAKIRRVLRRCTVMEVPPNITTRLPFIPIVTVHFCFHCREIFKKRHFHEKTNPQCKGSKSVPVKCQFSALKNGVILGPIPNEEDINMCDHALTGQNSENYSVYTSDESNGGALTKVNVFLHEETGLRVCAESHSPRVVLPRQITSHISNFHTDNQNGSNEIRKRLREELLKCPVTDVPPNIQTALPAIPIDEANYCFKCRKVFVNTYMHDKRPQCKGGERVLVKCQFYNKAKSVIIGSMPDVPSDLADGDVDHIDDGEANGNDGPDVDVQKHSETGLFVCAHGHAPVVVLPSQVLVHLTNNHTTRHNCSKEERAQISKILNTCTVTEIPANIQTEFPAIPIVIADYCLNCKMVFKTKTSHVKNDECVLVRVRCQFYAKGLGVVIGPLPQTPDDNEVIDSDESDVEEELKIEKHQETGLLVCAEGHKPRVVLPSQAKYHVRYDHSIKRGWSKGLQEKMIELLSACLVNVVPSNVQTPLPFIPVVQSEYCFNCCRVLKYSSDHDEENECLGSKRVLVNCQFYLQNKALIIGPTPEEPNDVVNNISRSGSVHFNDSDDNDDYEDEPPLNISTHLETGLLVCAHDHEPVLVLPQNIASHLSQLHPKSQCSERLRQRIRRFIRRCTVSEVPATIQTALPAIPMSVAEYCLQCKLLFKSSNTHQKTKAEGCEVVRVKCQYYNRYQAVMVGDITDQTDVNELPVLYESDVEAEVLTELHEETGLFMCAHGHEPVVVLPRQARQHTVRWHSDERGGSKELRIKLRRVLERCKATEVPANIYTKFPAIPVTKAEYCFGCCEVIGDWPHHVKESCKRIPRAQVDCQIYQYRKGVIIGDVPETPPYYKDIDSGDSTSDASNDEGHNRPDDSSTPIEGEDEEDDGLELNIMKHQETGILVCAHGHKPMVVLPSQLTYHLSKRHSYMYNSTDKSRARIRRIFSTCTATEVPPRISTKLPLIPVISAEYCCNCCRVIKNDPDHDWTNECKDSKRVMVDCQFYTKTEAVVVGPLPVESD</sequence>
<feature type="compositionally biased region" description="Acidic residues" evidence="1">
    <location>
        <begin position="919"/>
        <end position="929"/>
    </location>
</feature>
<feature type="region of interest" description="Disordered" evidence="1">
    <location>
        <begin position="910"/>
        <end position="929"/>
    </location>
</feature>
<evidence type="ECO:0000313" key="2">
    <source>
        <dbReference type="EMBL" id="KAA8899316.1"/>
    </source>
</evidence>
<dbReference type="VEuPathDB" id="FungiDB:DIURU_004338"/>
<name>A0A642UHU5_DIURU</name>
<organism evidence="2 3">
    <name type="scientific">Diutina rugosa</name>
    <name type="common">Yeast</name>
    <name type="synonym">Candida rugosa</name>
    <dbReference type="NCBI Taxonomy" id="5481"/>
    <lineage>
        <taxon>Eukaryota</taxon>
        <taxon>Fungi</taxon>
        <taxon>Dikarya</taxon>
        <taxon>Ascomycota</taxon>
        <taxon>Saccharomycotina</taxon>
        <taxon>Pichiomycetes</taxon>
        <taxon>Debaryomycetaceae</taxon>
        <taxon>Diutina</taxon>
    </lineage>
</organism>
<dbReference type="EMBL" id="SWFT01000124">
    <property type="protein sequence ID" value="KAA8899316.1"/>
    <property type="molecule type" value="Genomic_DNA"/>
</dbReference>
<dbReference type="GeneID" id="54782989"/>
<proteinExistence type="predicted"/>
<evidence type="ECO:0000256" key="1">
    <source>
        <dbReference type="SAM" id="MobiDB-lite"/>
    </source>
</evidence>
<accession>A0A642UHU5</accession>
<feature type="compositionally biased region" description="Low complexity" evidence="1">
    <location>
        <begin position="71"/>
        <end position="80"/>
    </location>
</feature>
<comment type="caution">
    <text evidence="2">The sequence shown here is derived from an EMBL/GenBank/DDBJ whole genome shotgun (WGS) entry which is preliminary data.</text>
</comment>
<feature type="region of interest" description="Disordered" evidence="1">
    <location>
        <begin position="1197"/>
        <end position="1236"/>
    </location>
</feature>
<dbReference type="RefSeq" id="XP_034010830.1">
    <property type="nucleotide sequence ID" value="XM_034157200.1"/>
</dbReference>